<dbReference type="OMA" id="ATWFELQ"/>
<evidence type="ECO:0000313" key="10">
    <source>
        <dbReference type="Proteomes" id="UP000030104"/>
    </source>
</evidence>
<dbReference type="GO" id="GO:0008270">
    <property type="term" value="F:zinc ion binding"/>
    <property type="evidence" value="ECO:0007669"/>
    <property type="project" value="InterPro"/>
</dbReference>
<dbReference type="Proteomes" id="UP000030104">
    <property type="component" value="Unassembled WGS sequence"/>
</dbReference>
<dbReference type="Pfam" id="PF04082">
    <property type="entry name" value="Fungal_trans"/>
    <property type="match status" value="1"/>
</dbReference>
<keyword evidence="3" id="KW-0805">Transcription regulation</keyword>
<dbReference type="AlphaFoldDB" id="A0A0A2L8V6"/>
<evidence type="ECO:0000256" key="6">
    <source>
        <dbReference type="ARBA" id="ARBA00023242"/>
    </source>
</evidence>
<evidence type="ECO:0000256" key="4">
    <source>
        <dbReference type="ARBA" id="ARBA00023125"/>
    </source>
</evidence>
<dbReference type="GO" id="GO:0005634">
    <property type="term" value="C:nucleus"/>
    <property type="evidence" value="ECO:0007669"/>
    <property type="project" value="UniProtKB-SubCell"/>
</dbReference>
<dbReference type="PANTHER" id="PTHR31845:SF39">
    <property type="entry name" value="TRANSCRIPTION FACTOR PBCR-RELATED"/>
    <property type="match status" value="1"/>
</dbReference>
<dbReference type="GO" id="GO:0000981">
    <property type="term" value="F:DNA-binding transcription factor activity, RNA polymerase II-specific"/>
    <property type="evidence" value="ECO:0007669"/>
    <property type="project" value="InterPro"/>
</dbReference>
<dbReference type="InterPro" id="IPR036864">
    <property type="entry name" value="Zn2-C6_fun-type_DNA-bd_sf"/>
</dbReference>
<keyword evidence="10" id="KW-1185">Reference proteome</keyword>
<evidence type="ECO:0000256" key="1">
    <source>
        <dbReference type="ARBA" id="ARBA00004123"/>
    </source>
</evidence>
<dbReference type="EMBL" id="JQGA01000261">
    <property type="protein sequence ID" value="KGO76404.1"/>
    <property type="molecule type" value="Genomic_DNA"/>
</dbReference>
<evidence type="ECO:0000259" key="8">
    <source>
        <dbReference type="PROSITE" id="PS50048"/>
    </source>
</evidence>
<comment type="subcellular location">
    <subcellularLocation>
        <location evidence="1">Nucleus</location>
    </subcellularLocation>
</comment>
<protein>
    <submittedName>
        <fullName evidence="9">Transcription factor, fungi</fullName>
    </submittedName>
</protein>
<keyword evidence="5" id="KW-0804">Transcription</keyword>
<dbReference type="HOGENOM" id="CLU_006524_6_0_1"/>
<feature type="compositionally biased region" description="Acidic residues" evidence="7">
    <location>
        <begin position="96"/>
        <end position="108"/>
    </location>
</feature>
<dbReference type="GO" id="GO:0006351">
    <property type="term" value="P:DNA-templated transcription"/>
    <property type="evidence" value="ECO:0007669"/>
    <property type="project" value="InterPro"/>
</dbReference>
<feature type="compositionally biased region" description="Low complexity" evidence="7">
    <location>
        <begin position="619"/>
        <end position="654"/>
    </location>
</feature>
<dbReference type="PROSITE" id="PS50048">
    <property type="entry name" value="ZN2_CY6_FUNGAL_2"/>
    <property type="match status" value="1"/>
</dbReference>
<feature type="region of interest" description="Disordered" evidence="7">
    <location>
        <begin position="1"/>
        <end position="23"/>
    </location>
</feature>
<name>A0A0A2L8V6_PENIT</name>
<evidence type="ECO:0000256" key="5">
    <source>
        <dbReference type="ARBA" id="ARBA00023163"/>
    </source>
</evidence>
<reference evidence="9 10" key="1">
    <citation type="journal article" date="2015" name="Mol. Plant Microbe Interact.">
        <title>Genome, transcriptome, and functional analyses of Penicillium expansum provide new insights into secondary metabolism and pathogenicity.</title>
        <authorList>
            <person name="Ballester A.R."/>
            <person name="Marcet-Houben M."/>
            <person name="Levin E."/>
            <person name="Sela N."/>
            <person name="Selma-Lazaro C."/>
            <person name="Carmona L."/>
            <person name="Wisniewski M."/>
            <person name="Droby S."/>
            <person name="Gonzalez-Candelas L."/>
            <person name="Gabaldon T."/>
        </authorList>
    </citation>
    <scope>NUCLEOTIDE SEQUENCE [LARGE SCALE GENOMIC DNA]</scope>
    <source>
        <strain evidence="9 10">PHI-1</strain>
    </source>
</reference>
<proteinExistence type="predicted"/>
<dbReference type="CDD" id="cd12148">
    <property type="entry name" value="fungal_TF_MHR"/>
    <property type="match status" value="1"/>
</dbReference>
<gene>
    <name evidence="9" type="ORF">PITC_072860</name>
</gene>
<dbReference type="CDD" id="cd00067">
    <property type="entry name" value="GAL4"/>
    <property type="match status" value="1"/>
</dbReference>
<accession>A0A0A2L8V6</accession>
<dbReference type="SUPFAM" id="SSF57701">
    <property type="entry name" value="Zn2/Cys6 DNA-binding domain"/>
    <property type="match status" value="1"/>
</dbReference>
<evidence type="ECO:0000256" key="2">
    <source>
        <dbReference type="ARBA" id="ARBA00022723"/>
    </source>
</evidence>
<feature type="region of interest" description="Disordered" evidence="7">
    <location>
        <begin position="90"/>
        <end position="122"/>
    </location>
</feature>
<dbReference type="InterPro" id="IPR001138">
    <property type="entry name" value="Zn2Cys6_DnaBD"/>
</dbReference>
<organism evidence="9 10">
    <name type="scientific">Penicillium italicum</name>
    <name type="common">Blue mold</name>
    <dbReference type="NCBI Taxonomy" id="40296"/>
    <lineage>
        <taxon>Eukaryota</taxon>
        <taxon>Fungi</taxon>
        <taxon>Dikarya</taxon>
        <taxon>Ascomycota</taxon>
        <taxon>Pezizomycotina</taxon>
        <taxon>Eurotiomycetes</taxon>
        <taxon>Eurotiomycetidae</taxon>
        <taxon>Eurotiales</taxon>
        <taxon>Aspergillaceae</taxon>
        <taxon>Penicillium</taxon>
    </lineage>
</organism>
<keyword evidence="6" id="KW-0539">Nucleus</keyword>
<dbReference type="InterPro" id="IPR051089">
    <property type="entry name" value="prtT"/>
</dbReference>
<feature type="domain" description="Zn(2)-C6 fungal-type" evidence="8">
    <location>
        <begin position="26"/>
        <end position="59"/>
    </location>
</feature>
<dbReference type="PROSITE" id="PS00463">
    <property type="entry name" value="ZN2_CY6_FUNGAL_1"/>
    <property type="match status" value="1"/>
</dbReference>
<dbReference type="STRING" id="40296.A0A0A2L8V6"/>
<dbReference type="PANTHER" id="PTHR31845">
    <property type="entry name" value="FINGER DOMAIN PROTEIN, PUTATIVE-RELATED"/>
    <property type="match status" value="1"/>
</dbReference>
<dbReference type="InterPro" id="IPR007219">
    <property type="entry name" value="XnlR_reg_dom"/>
</dbReference>
<dbReference type="Gene3D" id="4.10.240.10">
    <property type="entry name" value="Zn(2)-C6 fungal-type DNA-binding domain"/>
    <property type="match status" value="1"/>
</dbReference>
<feature type="region of interest" description="Disordered" evidence="7">
    <location>
        <begin position="616"/>
        <end position="675"/>
    </location>
</feature>
<comment type="caution">
    <text evidence="9">The sequence shown here is derived from an EMBL/GenBank/DDBJ whole genome shotgun (WGS) entry which is preliminary data.</text>
</comment>
<evidence type="ECO:0000256" key="3">
    <source>
        <dbReference type="ARBA" id="ARBA00023015"/>
    </source>
</evidence>
<dbReference type="GO" id="GO:0000976">
    <property type="term" value="F:transcription cis-regulatory region binding"/>
    <property type="evidence" value="ECO:0007669"/>
    <property type="project" value="TreeGrafter"/>
</dbReference>
<sequence length="774" mass="86135">MPETSPTSQGESSTLQGSATQQLNRSCESCRSLKVRCLPSLSTPNQCQRCAKGKRPCVFVAPQRRRPRKRTDSRVAQLEKEMRMMRSLLKNRIPEEEPDPSEESDGDDVQDHESGNGDFKSNLALREHSVHSSEDVGYMDYSSELLTTPHPSMPDCGGYSAPPTFSGMPAGFGSEYERIPPAEDVIDRGILTLEDAEQLVAYFIHELAFFFPLIVLPSNTTAAQLRQKKPVLFLSVIAATSISVDARLAGVLNREMVRLYSERFFIEGEKSLELVQALLLMIIFYFPPMSPLKLQVYQYTHIASTMALEIGLANKRRVSKKSDRKSSRHDEVLAEQARAVLGCYHLGSSVAMKTRRPNLLQFNDWMTECLIQLENSPHRTDQHAAIWFELQRIADEAMSSFGLEDTSTTSPLTESRVQAVLRWFDKRLETWRDNTPPEMLTVPMILEYRSTALAMYELGVGEGYRDPNALKRRYFTLPTLDEEGNGGREAPDGPLSAIRIDLNIKWMNAAHELLDTVLTCSTETMRKLPNLIYTRFAIAMTSLLKIHFSVRTGALGEVVTAQAVNVAFYLEALANKLSEASAGGKYHIPSRWYYVVGVKGRDWYERLEKRQSGGIEVGSRVVSRSPSTSTAESISGPASHPSQGQSQSQNQGQDPHLDQVPSTMDSFPVAPMAPMPPAVEGMRDGYVAMGGGGIWAMDSGHNPHYYPMSAAAYHPSVTHARVSHVQATLPPQFSYEPHRMPVSAAGQYMARTGMELDGWLPDGSIFGVQPLPEF</sequence>
<dbReference type="OrthoDB" id="3365636at2759"/>
<dbReference type="PhylomeDB" id="A0A0A2L8V6"/>
<evidence type="ECO:0000313" key="9">
    <source>
        <dbReference type="EMBL" id="KGO76404.1"/>
    </source>
</evidence>
<dbReference type="SMART" id="SM00066">
    <property type="entry name" value="GAL4"/>
    <property type="match status" value="1"/>
</dbReference>
<keyword evidence="2" id="KW-0479">Metal-binding</keyword>
<evidence type="ECO:0000256" key="7">
    <source>
        <dbReference type="SAM" id="MobiDB-lite"/>
    </source>
</evidence>
<keyword evidence="4" id="KW-0238">DNA-binding</keyword>